<keyword evidence="1" id="KW-0732">Signal</keyword>
<sequence length="298" mass="33743">MRKWITILYTGLFLIVASTPAASAAQPGSSPPPAADRTEVQQQVQVWIDALSKQPQFESWKKASWNIVSIGPGLHGWLVTLHQNNKPVGYMIVNATEDGGFALGEYGIGGHPAYDPDILYQSLVRQGFFESYAAAASQKLKLERNYIHPLQAVWKWVTPEGETYFLDAWTAEMLPIDEKQWEQQTGKLSIPQPKSNKAALIRTLSAARTNMAFDPYERMPWLTKPPLTKDQVKQLPSLLDRKSEVRYTAELYNENVLFVWPAIGYHLWNNETLFVAFDQQGTRYVPLETIAADGSFYY</sequence>
<dbReference type="Proteomes" id="UP000812277">
    <property type="component" value="Unassembled WGS sequence"/>
</dbReference>
<gene>
    <name evidence="2" type="ORF">K0T92_06215</name>
</gene>
<proteinExistence type="predicted"/>
<accession>A0ABS7D335</accession>
<evidence type="ECO:0000313" key="3">
    <source>
        <dbReference type="Proteomes" id="UP000812277"/>
    </source>
</evidence>
<dbReference type="RefSeq" id="WP_219871553.1">
    <property type="nucleotide sequence ID" value="NZ_JAHZIJ010000002.1"/>
</dbReference>
<evidence type="ECO:0000256" key="1">
    <source>
        <dbReference type="SAM" id="SignalP"/>
    </source>
</evidence>
<feature type="signal peptide" evidence="1">
    <location>
        <begin position="1"/>
        <end position="24"/>
    </location>
</feature>
<dbReference type="EMBL" id="JAHZIJ010000002">
    <property type="protein sequence ID" value="MBW7474332.1"/>
    <property type="molecule type" value="Genomic_DNA"/>
</dbReference>
<protein>
    <submittedName>
        <fullName evidence="2">Uncharacterized protein</fullName>
    </submittedName>
</protein>
<feature type="chain" id="PRO_5046506394" evidence="1">
    <location>
        <begin position="25"/>
        <end position="298"/>
    </location>
</feature>
<keyword evidence="3" id="KW-1185">Reference proteome</keyword>
<evidence type="ECO:0000313" key="2">
    <source>
        <dbReference type="EMBL" id="MBW7474332.1"/>
    </source>
</evidence>
<organism evidence="2 3">
    <name type="scientific">Paenibacillus oenotherae</name>
    <dbReference type="NCBI Taxonomy" id="1435645"/>
    <lineage>
        <taxon>Bacteria</taxon>
        <taxon>Bacillati</taxon>
        <taxon>Bacillota</taxon>
        <taxon>Bacilli</taxon>
        <taxon>Bacillales</taxon>
        <taxon>Paenibacillaceae</taxon>
        <taxon>Paenibacillus</taxon>
    </lineage>
</organism>
<comment type="caution">
    <text evidence="2">The sequence shown here is derived from an EMBL/GenBank/DDBJ whole genome shotgun (WGS) entry which is preliminary data.</text>
</comment>
<name>A0ABS7D335_9BACL</name>
<reference evidence="2 3" key="1">
    <citation type="submission" date="2021-07" db="EMBL/GenBank/DDBJ databases">
        <title>Paenibacillus radiodurans sp. nov., isolated from the southeastern edge of Tengger Desert.</title>
        <authorList>
            <person name="Zhang G."/>
        </authorList>
    </citation>
    <scope>NUCLEOTIDE SEQUENCE [LARGE SCALE GENOMIC DNA]</scope>
    <source>
        <strain evidence="2 3">DT7-4</strain>
    </source>
</reference>